<organism evidence="1">
    <name type="scientific">Anguilla anguilla</name>
    <name type="common">European freshwater eel</name>
    <name type="synonym">Muraena anguilla</name>
    <dbReference type="NCBI Taxonomy" id="7936"/>
    <lineage>
        <taxon>Eukaryota</taxon>
        <taxon>Metazoa</taxon>
        <taxon>Chordata</taxon>
        <taxon>Craniata</taxon>
        <taxon>Vertebrata</taxon>
        <taxon>Euteleostomi</taxon>
        <taxon>Actinopterygii</taxon>
        <taxon>Neopterygii</taxon>
        <taxon>Teleostei</taxon>
        <taxon>Anguilliformes</taxon>
        <taxon>Anguillidae</taxon>
        <taxon>Anguilla</taxon>
    </lineage>
</organism>
<evidence type="ECO:0000313" key="1">
    <source>
        <dbReference type="EMBL" id="JAH81758.1"/>
    </source>
</evidence>
<protein>
    <submittedName>
        <fullName evidence="1">Uncharacterized protein</fullName>
    </submittedName>
</protein>
<name>A0A0E9VWZ1_ANGAN</name>
<sequence length="45" mass="5163">MNLCVSDSLVWCRFLSLRRIPRSESTVGLRDLELFKSGQHAQLEA</sequence>
<reference evidence="1" key="1">
    <citation type="submission" date="2014-11" db="EMBL/GenBank/DDBJ databases">
        <authorList>
            <person name="Amaro Gonzalez C."/>
        </authorList>
    </citation>
    <scope>NUCLEOTIDE SEQUENCE</scope>
</reference>
<accession>A0A0E9VWZ1</accession>
<dbReference type="AlphaFoldDB" id="A0A0E9VWZ1"/>
<reference evidence="1" key="2">
    <citation type="journal article" date="2015" name="Fish Shellfish Immunol.">
        <title>Early steps in the European eel (Anguilla anguilla)-Vibrio vulnificus interaction in the gills: Role of the RtxA13 toxin.</title>
        <authorList>
            <person name="Callol A."/>
            <person name="Pajuelo D."/>
            <person name="Ebbesson L."/>
            <person name="Teles M."/>
            <person name="MacKenzie S."/>
            <person name="Amaro C."/>
        </authorList>
    </citation>
    <scope>NUCLEOTIDE SEQUENCE</scope>
</reference>
<dbReference type="EMBL" id="GBXM01026819">
    <property type="protein sequence ID" value="JAH81758.1"/>
    <property type="molecule type" value="Transcribed_RNA"/>
</dbReference>
<proteinExistence type="predicted"/>